<evidence type="ECO:0000256" key="1">
    <source>
        <dbReference type="SAM" id="MobiDB-lite"/>
    </source>
</evidence>
<dbReference type="Gene3D" id="3.30.710.10">
    <property type="entry name" value="Potassium Channel Kv1.1, Chain A"/>
    <property type="match status" value="1"/>
</dbReference>
<feature type="compositionally biased region" description="Acidic residues" evidence="1">
    <location>
        <begin position="1"/>
        <end position="11"/>
    </location>
</feature>
<evidence type="ECO:0008006" key="4">
    <source>
        <dbReference type="Google" id="ProtNLM"/>
    </source>
</evidence>
<feature type="region of interest" description="Disordered" evidence="1">
    <location>
        <begin position="258"/>
        <end position="288"/>
    </location>
</feature>
<comment type="caution">
    <text evidence="2">The sequence shown here is derived from an EMBL/GenBank/DDBJ whole genome shotgun (WGS) entry which is preliminary data.</text>
</comment>
<proteinExistence type="predicted"/>
<evidence type="ECO:0000313" key="3">
    <source>
        <dbReference type="Proteomes" id="UP001287356"/>
    </source>
</evidence>
<feature type="compositionally biased region" description="Low complexity" evidence="1">
    <location>
        <begin position="18"/>
        <end position="27"/>
    </location>
</feature>
<name>A0AAE0N446_9PEZI</name>
<dbReference type="SUPFAM" id="SSF54695">
    <property type="entry name" value="POZ domain"/>
    <property type="match status" value="1"/>
</dbReference>
<dbReference type="Proteomes" id="UP001287356">
    <property type="component" value="Unassembled WGS sequence"/>
</dbReference>
<protein>
    <recommendedName>
        <fullName evidence="4">BTB domain-containing protein</fullName>
    </recommendedName>
</protein>
<dbReference type="PANTHER" id="PTHR47843">
    <property type="entry name" value="BTB DOMAIN-CONTAINING PROTEIN-RELATED"/>
    <property type="match status" value="1"/>
</dbReference>
<organism evidence="2 3">
    <name type="scientific">Lasiosphaeria ovina</name>
    <dbReference type="NCBI Taxonomy" id="92902"/>
    <lineage>
        <taxon>Eukaryota</taxon>
        <taxon>Fungi</taxon>
        <taxon>Dikarya</taxon>
        <taxon>Ascomycota</taxon>
        <taxon>Pezizomycotina</taxon>
        <taxon>Sordariomycetes</taxon>
        <taxon>Sordariomycetidae</taxon>
        <taxon>Sordariales</taxon>
        <taxon>Lasiosphaeriaceae</taxon>
        <taxon>Lasiosphaeria</taxon>
    </lineage>
</organism>
<dbReference type="EMBL" id="JAULSN010000006">
    <property type="protein sequence ID" value="KAK3369463.1"/>
    <property type="molecule type" value="Genomic_DNA"/>
</dbReference>
<dbReference type="CDD" id="cd18186">
    <property type="entry name" value="BTB_POZ_ZBTB_KLHL-like"/>
    <property type="match status" value="1"/>
</dbReference>
<gene>
    <name evidence="2" type="ORF">B0T24DRAFT_361141</name>
</gene>
<feature type="region of interest" description="Disordered" evidence="1">
    <location>
        <begin position="1"/>
        <end position="52"/>
    </location>
</feature>
<reference evidence="2" key="2">
    <citation type="submission" date="2023-06" db="EMBL/GenBank/DDBJ databases">
        <authorList>
            <consortium name="Lawrence Berkeley National Laboratory"/>
            <person name="Haridas S."/>
            <person name="Hensen N."/>
            <person name="Bonometti L."/>
            <person name="Westerberg I."/>
            <person name="Brannstrom I.O."/>
            <person name="Guillou S."/>
            <person name="Cros-Aarteil S."/>
            <person name="Calhoun S."/>
            <person name="Kuo A."/>
            <person name="Mondo S."/>
            <person name="Pangilinan J."/>
            <person name="Riley R."/>
            <person name="Labutti K."/>
            <person name="Andreopoulos B."/>
            <person name="Lipzen A."/>
            <person name="Chen C."/>
            <person name="Yanf M."/>
            <person name="Daum C."/>
            <person name="Ng V."/>
            <person name="Clum A."/>
            <person name="Steindorff A."/>
            <person name="Ohm R."/>
            <person name="Martin F."/>
            <person name="Silar P."/>
            <person name="Natvig D."/>
            <person name="Lalanne C."/>
            <person name="Gautier V."/>
            <person name="Ament-Velasquez S.L."/>
            <person name="Kruys A."/>
            <person name="Hutchinson M.I."/>
            <person name="Powell A.J."/>
            <person name="Barry K."/>
            <person name="Miller A.N."/>
            <person name="Grigoriev I.V."/>
            <person name="Debuchy R."/>
            <person name="Gladieux P."/>
            <person name="Thoren M.H."/>
            <person name="Johannesson H."/>
        </authorList>
    </citation>
    <scope>NUCLEOTIDE SEQUENCE</scope>
    <source>
        <strain evidence="2">CBS 958.72</strain>
    </source>
</reference>
<dbReference type="AlphaFoldDB" id="A0AAE0N446"/>
<evidence type="ECO:0000313" key="2">
    <source>
        <dbReference type="EMBL" id="KAK3369463.1"/>
    </source>
</evidence>
<dbReference type="InterPro" id="IPR011333">
    <property type="entry name" value="SKP1/BTB/POZ_sf"/>
</dbReference>
<sequence>MADSFSEEILDDAQIGTGADAEMAEGAGDNEGKPNGFELPFAEGSTEDPPAPRETFLQYLTSPIITLLVGSGDNETILTAHQGLLAQSPFFSGACAEFFDGGSPRLIELPSEDINAIGCFLEFLYTGDYFPRKIPGQRALEKDSSIPDVDATGDQLLKHAKVYTLAEKFGLTRLKDLASSKIHLVSSTAKGEIAYARYVYEFTPKHDTSIRAPIVNFWATRSHTLRAEAEEEFRSLCLEFPEFGYDVLTRVLNEKLKRERNEKMHPGAPSSARKRPRHNSTAAAPAAA</sequence>
<reference evidence="2" key="1">
    <citation type="journal article" date="2023" name="Mol. Phylogenet. Evol.">
        <title>Genome-scale phylogeny and comparative genomics of the fungal order Sordariales.</title>
        <authorList>
            <person name="Hensen N."/>
            <person name="Bonometti L."/>
            <person name="Westerberg I."/>
            <person name="Brannstrom I.O."/>
            <person name="Guillou S."/>
            <person name="Cros-Aarteil S."/>
            <person name="Calhoun S."/>
            <person name="Haridas S."/>
            <person name="Kuo A."/>
            <person name="Mondo S."/>
            <person name="Pangilinan J."/>
            <person name="Riley R."/>
            <person name="LaButti K."/>
            <person name="Andreopoulos B."/>
            <person name="Lipzen A."/>
            <person name="Chen C."/>
            <person name="Yan M."/>
            <person name="Daum C."/>
            <person name="Ng V."/>
            <person name="Clum A."/>
            <person name="Steindorff A."/>
            <person name="Ohm R.A."/>
            <person name="Martin F."/>
            <person name="Silar P."/>
            <person name="Natvig D.O."/>
            <person name="Lalanne C."/>
            <person name="Gautier V."/>
            <person name="Ament-Velasquez S.L."/>
            <person name="Kruys A."/>
            <person name="Hutchinson M.I."/>
            <person name="Powell A.J."/>
            <person name="Barry K."/>
            <person name="Miller A.N."/>
            <person name="Grigoriev I.V."/>
            <person name="Debuchy R."/>
            <person name="Gladieux P."/>
            <person name="Hiltunen Thoren M."/>
            <person name="Johannesson H."/>
        </authorList>
    </citation>
    <scope>NUCLEOTIDE SEQUENCE</scope>
    <source>
        <strain evidence="2">CBS 958.72</strain>
    </source>
</reference>
<dbReference type="PANTHER" id="PTHR47843:SF3">
    <property type="entry name" value="BTB DOMAIN-CONTAINING PROTEIN"/>
    <property type="match status" value="1"/>
</dbReference>
<keyword evidence="3" id="KW-1185">Reference proteome</keyword>
<accession>A0AAE0N446</accession>